<evidence type="ECO:0000256" key="5">
    <source>
        <dbReference type="ARBA" id="ARBA00022846"/>
    </source>
</evidence>
<keyword evidence="2" id="KW-0963">Cytoplasm</keyword>
<gene>
    <name evidence="12" type="ORF">SPARVUS_LOCUS10586825</name>
</gene>
<dbReference type="InterPro" id="IPR050576">
    <property type="entry name" value="Cilia_flagella_integrity"/>
</dbReference>
<comment type="subcellular location">
    <subcellularLocation>
        <location evidence="1">Cytoplasm</location>
        <location evidence="1">Cytoskeleton</location>
        <location evidence="1">Flagellum axoneme</location>
    </subcellularLocation>
</comment>
<keyword evidence="6" id="KW-0175">Coiled coil</keyword>
<evidence type="ECO:0000256" key="2">
    <source>
        <dbReference type="ARBA" id="ARBA00022490"/>
    </source>
</evidence>
<evidence type="ECO:0000256" key="1">
    <source>
        <dbReference type="ARBA" id="ARBA00004611"/>
    </source>
</evidence>
<organism evidence="12 13">
    <name type="scientific">Staurois parvus</name>
    <dbReference type="NCBI Taxonomy" id="386267"/>
    <lineage>
        <taxon>Eukaryota</taxon>
        <taxon>Metazoa</taxon>
        <taxon>Chordata</taxon>
        <taxon>Craniata</taxon>
        <taxon>Vertebrata</taxon>
        <taxon>Euteleostomi</taxon>
        <taxon>Amphibia</taxon>
        <taxon>Batrachia</taxon>
        <taxon>Anura</taxon>
        <taxon>Neobatrachia</taxon>
        <taxon>Ranoidea</taxon>
        <taxon>Ranidae</taxon>
        <taxon>Staurois</taxon>
    </lineage>
</organism>
<evidence type="ECO:0000256" key="11">
    <source>
        <dbReference type="ARBA" id="ARBA00040950"/>
    </source>
</evidence>
<dbReference type="InterPro" id="IPR032675">
    <property type="entry name" value="LRR_dom_sf"/>
</dbReference>
<name>A0ABN9ETX2_9NEOB</name>
<dbReference type="Proteomes" id="UP001162483">
    <property type="component" value="Unassembled WGS sequence"/>
</dbReference>
<evidence type="ECO:0000256" key="7">
    <source>
        <dbReference type="ARBA" id="ARBA00023069"/>
    </source>
</evidence>
<dbReference type="SUPFAM" id="SSF52058">
    <property type="entry name" value="L domain-like"/>
    <property type="match status" value="1"/>
</dbReference>
<dbReference type="InterPro" id="IPR025875">
    <property type="entry name" value="Leu-rich_rpt_4"/>
</dbReference>
<keyword evidence="8" id="KW-0206">Cytoskeleton</keyword>
<evidence type="ECO:0000313" key="12">
    <source>
        <dbReference type="EMBL" id="CAI9587627.1"/>
    </source>
</evidence>
<dbReference type="EMBL" id="CATNWA010015869">
    <property type="protein sequence ID" value="CAI9587627.1"/>
    <property type="molecule type" value="Genomic_DNA"/>
</dbReference>
<evidence type="ECO:0000256" key="9">
    <source>
        <dbReference type="ARBA" id="ARBA00023273"/>
    </source>
</evidence>
<sequence length="130" mass="15265">MDGLKNLQVLSIGNNNLASLENLVYLRRFEHLRTLNLAGNPMCEDQNCKLFVAAHLPNLVYLDFRLLDDNIRDIANVKYQYSIEEMNHNETLERVKREKEEQSKQELDKHKAAYVEYLNGPFLFEAMYAE</sequence>
<comment type="caution">
    <text evidence="12">The sequence shown here is derived from an EMBL/GenBank/DDBJ whole genome shotgun (WGS) entry which is preliminary data.</text>
</comment>
<dbReference type="Gene3D" id="3.80.10.10">
    <property type="entry name" value="Ribonuclease Inhibitor"/>
    <property type="match status" value="1"/>
</dbReference>
<dbReference type="InterPro" id="IPR001611">
    <property type="entry name" value="Leu-rich_rpt"/>
</dbReference>
<keyword evidence="7" id="KW-0969">Cilium</keyword>
<keyword evidence="13" id="KW-1185">Reference proteome</keyword>
<comment type="similarity">
    <text evidence="10">Belongs to the DRC3 family.</text>
</comment>
<evidence type="ECO:0000256" key="8">
    <source>
        <dbReference type="ARBA" id="ARBA00023212"/>
    </source>
</evidence>
<keyword evidence="5" id="KW-0282">Flagellum</keyword>
<evidence type="ECO:0000313" key="13">
    <source>
        <dbReference type="Proteomes" id="UP001162483"/>
    </source>
</evidence>
<keyword evidence="4" id="KW-0677">Repeat</keyword>
<dbReference type="PANTHER" id="PTHR45973:SF12">
    <property type="entry name" value="DYNEIN REGULATORY COMPLEX SUBUNIT 3"/>
    <property type="match status" value="1"/>
</dbReference>
<dbReference type="PROSITE" id="PS51450">
    <property type="entry name" value="LRR"/>
    <property type="match status" value="1"/>
</dbReference>
<protein>
    <recommendedName>
        <fullName evidence="11">Dynein regulatory complex subunit 3</fullName>
    </recommendedName>
</protein>
<evidence type="ECO:0000256" key="4">
    <source>
        <dbReference type="ARBA" id="ARBA00022737"/>
    </source>
</evidence>
<evidence type="ECO:0000256" key="3">
    <source>
        <dbReference type="ARBA" id="ARBA00022614"/>
    </source>
</evidence>
<dbReference type="Pfam" id="PF12799">
    <property type="entry name" value="LRR_4"/>
    <property type="match status" value="1"/>
</dbReference>
<evidence type="ECO:0000256" key="10">
    <source>
        <dbReference type="ARBA" id="ARBA00038378"/>
    </source>
</evidence>
<dbReference type="PANTHER" id="PTHR45973">
    <property type="entry name" value="PROTEIN PHOSPHATASE 1 REGULATORY SUBUNIT SDS22-RELATED"/>
    <property type="match status" value="1"/>
</dbReference>
<feature type="non-terminal residue" evidence="12">
    <location>
        <position position="130"/>
    </location>
</feature>
<keyword evidence="9" id="KW-0966">Cell projection</keyword>
<evidence type="ECO:0000256" key="6">
    <source>
        <dbReference type="ARBA" id="ARBA00023054"/>
    </source>
</evidence>
<accession>A0ABN9ETX2</accession>
<proteinExistence type="inferred from homology"/>
<reference evidence="12" key="1">
    <citation type="submission" date="2023-05" db="EMBL/GenBank/DDBJ databases">
        <authorList>
            <person name="Stuckert A."/>
        </authorList>
    </citation>
    <scope>NUCLEOTIDE SEQUENCE</scope>
</reference>
<keyword evidence="3" id="KW-0433">Leucine-rich repeat</keyword>